<dbReference type="SUPFAM" id="SSF56784">
    <property type="entry name" value="HAD-like"/>
    <property type="match status" value="1"/>
</dbReference>
<dbReference type="OrthoDB" id="426235at2759"/>
<dbReference type="AlphaFoldDB" id="A0A024GJV6"/>
<reference evidence="1 2" key="1">
    <citation type="submission" date="2012-05" db="EMBL/GenBank/DDBJ databases">
        <title>Recombination and specialization in a pathogen metapopulation.</title>
        <authorList>
            <person name="Gardiner A."/>
            <person name="Kemen E."/>
            <person name="Schultz-Larsen T."/>
            <person name="MacLean D."/>
            <person name="Van Oosterhout C."/>
            <person name="Jones J.D.G."/>
        </authorList>
    </citation>
    <scope>NUCLEOTIDE SEQUENCE [LARGE SCALE GENOMIC DNA]</scope>
    <source>
        <strain evidence="1 2">Ac Nc2</strain>
    </source>
</reference>
<name>A0A024GJV6_9STRA</name>
<organism evidence="1 2">
    <name type="scientific">Albugo candida</name>
    <dbReference type="NCBI Taxonomy" id="65357"/>
    <lineage>
        <taxon>Eukaryota</taxon>
        <taxon>Sar</taxon>
        <taxon>Stramenopiles</taxon>
        <taxon>Oomycota</taxon>
        <taxon>Peronosporomycetes</taxon>
        <taxon>Albuginales</taxon>
        <taxon>Albuginaceae</taxon>
        <taxon>Albugo</taxon>
    </lineage>
</organism>
<accession>A0A024GJV6</accession>
<evidence type="ECO:0000313" key="1">
    <source>
        <dbReference type="EMBL" id="CCI47047.1"/>
    </source>
</evidence>
<evidence type="ECO:0000313" key="2">
    <source>
        <dbReference type="Proteomes" id="UP000053237"/>
    </source>
</evidence>
<sequence>MRLAKAAAQRLKAVIVESDAVCGRIRIGETAVRTKSLSKEKATDAKATAPKDPVLVNDIHSLVTNLRGKSDGQSNSIMDGLSDVVAALPEQLLRKITGGDIPPVNKNRQREIVEIVSQSNKKQEESSIRAKYLDKINKLKQKKSTGSNEKTTEGVTGWVSKCGLQDFMSYVSTRGLMIGIIPPRELPQSSDVGDYFLFEKEFDAVMPRDDMAQIPKADPIIRLCKAMEIETFEVAVLAQSASALSAARSAGTHCCQLLETDTQPHSYHAHYHISKLVDFRYIVEELNGISYR</sequence>
<dbReference type="InParanoid" id="A0A024GJV6"/>
<comment type="caution">
    <text evidence="1">The sequence shown here is derived from an EMBL/GenBank/DDBJ whole genome shotgun (WGS) entry which is preliminary data.</text>
</comment>
<dbReference type="EMBL" id="CAIX01000149">
    <property type="protein sequence ID" value="CCI47047.1"/>
    <property type="molecule type" value="Genomic_DNA"/>
</dbReference>
<dbReference type="InterPro" id="IPR036412">
    <property type="entry name" value="HAD-like_sf"/>
</dbReference>
<dbReference type="Proteomes" id="UP000053237">
    <property type="component" value="Unassembled WGS sequence"/>
</dbReference>
<protein>
    <submittedName>
        <fullName evidence="1">Uncharacterized protein</fullName>
    </submittedName>
</protein>
<gene>
    <name evidence="1" type="ORF">BN9_080030</name>
</gene>
<proteinExistence type="predicted"/>
<dbReference type="Gene3D" id="3.40.50.1000">
    <property type="entry name" value="HAD superfamily/HAD-like"/>
    <property type="match status" value="1"/>
</dbReference>
<keyword evidence="2" id="KW-1185">Reference proteome</keyword>
<dbReference type="InterPro" id="IPR023214">
    <property type="entry name" value="HAD_sf"/>
</dbReference>